<gene>
    <name evidence="8" type="ORF">PG994_009035</name>
</gene>
<feature type="compositionally biased region" description="Basic and acidic residues" evidence="5">
    <location>
        <begin position="17"/>
        <end position="27"/>
    </location>
</feature>
<feature type="compositionally biased region" description="Low complexity" evidence="5">
    <location>
        <begin position="28"/>
        <end position="45"/>
    </location>
</feature>
<dbReference type="PROSITE" id="PS50850">
    <property type="entry name" value="MFS"/>
    <property type="match status" value="1"/>
</dbReference>
<accession>A0ABR1UI52</accession>
<feature type="transmembrane region" description="Helical" evidence="6">
    <location>
        <begin position="134"/>
        <end position="153"/>
    </location>
</feature>
<dbReference type="SUPFAM" id="SSF103473">
    <property type="entry name" value="MFS general substrate transporter"/>
    <property type="match status" value="1"/>
</dbReference>
<dbReference type="PANTHER" id="PTHR23502:SF64">
    <property type="entry name" value="TRANSPORTER, PUTATIVE (AFU_ORTHOLOGUE AFUA_3G11760)-RELATED"/>
    <property type="match status" value="1"/>
</dbReference>
<dbReference type="InterPro" id="IPR036259">
    <property type="entry name" value="MFS_trans_sf"/>
</dbReference>
<keyword evidence="9" id="KW-1185">Reference proteome</keyword>
<feature type="transmembrane region" description="Helical" evidence="6">
    <location>
        <begin position="362"/>
        <end position="383"/>
    </location>
</feature>
<evidence type="ECO:0000256" key="5">
    <source>
        <dbReference type="SAM" id="MobiDB-lite"/>
    </source>
</evidence>
<dbReference type="RefSeq" id="XP_066714033.1">
    <property type="nucleotide sequence ID" value="XM_066860444.1"/>
</dbReference>
<dbReference type="InterPro" id="IPR011701">
    <property type="entry name" value="MFS"/>
</dbReference>
<dbReference type="Gene3D" id="1.20.1720.10">
    <property type="entry name" value="Multidrug resistance protein D"/>
    <property type="match status" value="1"/>
</dbReference>
<keyword evidence="3 6" id="KW-1133">Transmembrane helix</keyword>
<feature type="transmembrane region" description="Helical" evidence="6">
    <location>
        <begin position="320"/>
        <end position="341"/>
    </location>
</feature>
<dbReference type="Pfam" id="PF07690">
    <property type="entry name" value="MFS_1"/>
    <property type="match status" value="1"/>
</dbReference>
<keyword evidence="2 6" id="KW-0812">Transmembrane</keyword>
<feature type="transmembrane region" description="Helical" evidence="6">
    <location>
        <begin position="159"/>
        <end position="181"/>
    </location>
</feature>
<feature type="transmembrane region" description="Helical" evidence="6">
    <location>
        <begin position="282"/>
        <end position="308"/>
    </location>
</feature>
<dbReference type="Proteomes" id="UP001480595">
    <property type="component" value="Unassembled WGS sequence"/>
</dbReference>
<feature type="domain" description="Major facilitator superfamily (MFS) profile" evidence="7">
    <location>
        <begin position="69"/>
        <end position="504"/>
    </location>
</feature>
<comment type="caution">
    <text evidence="8">The sequence shown here is derived from an EMBL/GenBank/DDBJ whole genome shotgun (WGS) entry which is preliminary data.</text>
</comment>
<sequence>MADDTISNAVAPVLPQSRHDAEAEKAPEVVPAADDPDMPSDSSVPSVPPFVKDDSSVYDRYSPRRKAVFVVILAFCGILSPISSTGSLTAVPQIAQTFQTSGSVVNISNGLYTAAMGLSALLCGSISTLCGRQVVLFSSVISFFIFSLGTALAPNLAAFFAFRMLSGFGGTGLLVMGSGCIGDLYKPTERGTALGWFMSGTLIGPALGPLLGGTIVTYTNWRAIYWLHTAMAGLASLLAVVFIQETIHHRRWPSVPKEKRLRAVLSAINPLRLLILFKSLKLVCVSMASSSLVFNMYSFLAPIVYVINPRLGLTTPLESGLFYLAPGCGYLAGTFFGGRWSDHVVKKWIRKRDGQRKPEDRLRSAVPWMGLGIPGSLLIYGWCLEYNRGGIPVIVISMFVQGFSQLMIFPSLNTYCLDTGALIENATQIWYMPLLLTTFADVIPSRSAEVLAGNYLVRYIFGAIGTAVVLPAVDSIGIGAFSTISAGFVILACGWIILVIHDGVLPWTGKLGAR</sequence>
<dbReference type="PANTHER" id="PTHR23502">
    <property type="entry name" value="MAJOR FACILITATOR SUPERFAMILY"/>
    <property type="match status" value="1"/>
</dbReference>
<dbReference type="InterPro" id="IPR020846">
    <property type="entry name" value="MFS_dom"/>
</dbReference>
<feature type="transmembrane region" description="Helical" evidence="6">
    <location>
        <begin position="111"/>
        <end position="129"/>
    </location>
</feature>
<evidence type="ECO:0000259" key="7">
    <source>
        <dbReference type="PROSITE" id="PS50850"/>
    </source>
</evidence>
<name>A0ABR1UI52_9PEZI</name>
<comment type="subcellular location">
    <subcellularLocation>
        <location evidence="1">Membrane</location>
        <topology evidence="1">Multi-pass membrane protein</topology>
    </subcellularLocation>
</comment>
<evidence type="ECO:0000313" key="9">
    <source>
        <dbReference type="Proteomes" id="UP001480595"/>
    </source>
</evidence>
<feature type="transmembrane region" description="Helical" evidence="6">
    <location>
        <begin position="223"/>
        <end position="243"/>
    </location>
</feature>
<keyword evidence="4 6" id="KW-0472">Membrane</keyword>
<evidence type="ECO:0000256" key="4">
    <source>
        <dbReference type="ARBA" id="ARBA00023136"/>
    </source>
</evidence>
<protein>
    <submittedName>
        <fullName evidence="8">MFS general substrate transporter</fullName>
    </submittedName>
</protein>
<dbReference type="GeneID" id="92093507"/>
<feature type="transmembrane region" description="Helical" evidence="6">
    <location>
        <begin position="455"/>
        <end position="473"/>
    </location>
</feature>
<reference evidence="8 9" key="1">
    <citation type="submission" date="2023-01" db="EMBL/GenBank/DDBJ databases">
        <title>Analysis of 21 Apiospora genomes using comparative genomics revels a genus with tremendous synthesis potential of carbohydrate active enzymes and secondary metabolites.</title>
        <authorList>
            <person name="Sorensen T."/>
        </authorList>
    </citation>
    <scope>NUCLEOTIDE SEQUENCE [LARGE SCALE GENOMIC DNA]</scope>
    <source>
        <strain evidence="8 9">CBS 135458</strain>
    </source>
</reference>
<feature type="transmembrane region" description="Helical" evidence="6">
    <location>
        <begin position="479"/>
        <end position="500"/>
    </location>
</feature>
<feature type="transmembrane region" description="Helical" evidence="6">
    <location>
        <begin position="389"/>
        <end position="409"/>
    </location>
</feature>
<evidence type="ECO:0000256" key="2">
    <source>
        <dbReference type="ARBA" id="ARBA00022692"/>
    </source>
</evidence>
<proteinExistence type="predicted"/>
<evidence type="ECO:0000256" key="1">
    <source>
        <dbReference type="ARBA" id="ARBA00004141"/>
    </source>
</evidence>
<evidence type="ECO:0000256" key="6">
    <source>
        <dbReference type="SAM" id="Phobius"/>
    </source>
</evidence>
<feature type="transmembrane region" description="Helical" evidence="6">
    <location>
        <begin position="193"/>
        <end position="211"/>
    </location>
</feature>
<dbReference type="EMBL" id="JAQQWL010000009">
    <property type="protein sequence ID" value="KAK8058587.1"/>
    <property type="molecule type" value="Genomic_DNA"/>
</dbReference>
<organism evidence="8 9">
    <name type="scientific">Apiospora phragmitis</name>
    <dbReference type="NCBI Taxonomy" id="2905665"/>
    <lineage>
        <taxon>Eukaryota</taxon>
        <taxon>Fungi</taxon>
        <taxon>Dikarya</taxon>
        <taxon>Ascomycota</taxon>
        <taxon>Pezizomycotina</taxon>
        <taxon>Sordariomycetes</taxon>
        <taxon>Xylariomycetidae</taxon>
        <taxon>Amphisphaeriales</taxon>
        <taxon>Apiosporaceae</taxon>
        <taxon>Apiospora</taxon>
    </lineage>
</organism>
<evidence type="ECO:0000256" key="3">
    <source>
        <dbReference type="ARBA" id="ARBA00022989"/>
    </source>
</evidence>
<feature type="transmembrane region" description="Helical" evidence="6">
    <location>
        <begin position="67"/>
        <end position="91"/>
    </location>
</feature>
<feature type="region of interest" description="Disordered" evidence="5">
    <location>
        <begin position="1"/>
        <end position="46"/>
    </location>
</feature>
<evidence type="ECO:0000313" key="8">
    <source>
        <dbReference type="EMBL" id="KAK8058587.1"/>
    </source>
</evidence>